<name>A0A7S4BNZ8_CHRCT</name>
<organism evidence="2">
    <name type="scientific">Chrysotila carterae</name>
    <name type="common">Marine alga</name>
    <name type="synonym">Syracosphaera carterae</name>
    <dbReference type="NCBI Taxonomy" id="13221"/>
    <lineage>
        <taxon>Eukaryota</taxon>
        <taxon>Haptista</taxon>
        <taxon>Haptophyta</taxon>
        <taxon>Prymnesiophyceae</taxon>
        <taxon>Isochrysidales</taxon>
        <taxon>Isochrysidaceae</taxon>
        <taxon>Chrysotila</taxon>
    </lineage>
</organism>
<evidence type="ECO:0000256" key="1">
    <source>
        <dbReference type="SAM" id="MobiDB-lite"/>
    </source>
</evidence>
<dbReference type="EMBL" id="HBIZ01038894">
    <property type="protein sequence ID" value="CAE0772194.1"/>
    <property type="molecule type" value="Transcribed_RNA"/>
</dbReference>
<feature type="region of interest" description="Disordered" evidence="1">
    <location>
        <begin position="86"/>
        <end position="121"/>
    </location>
</feature>
<feature type="region of interest" description="Disordered" evidence="1">
    <location>
        <begin position="1"/>
        <end position="22"/>
    </location>
</feature>
<dbReference type="AlphaFoldDB" id="A0A7S4BNZ8"/>
<reference evidence="2" key="1">
    <citation type="submission" date="2021-01" db="EMBL/GenBank/DDBJ databases">
        <authorList>
            <person name="Corre E."/>
            <person name="Pelletier E."/>
            <person name="Niang G."/>
            <person name="Scheremetjew M."/>
            <person name="Finn R."/>
            <person name="Kale V."/>
            <person name="Holt S."/>
            <person name="Cochrane G."/>
            <person name="Meng A."/>
            <person name="Brown T."/>
            <person name="Cohen L."/>
        </authorList>
    </citation>
    <scope>NUCLEOTIDE SEQUENCE</scope>
    <source>
        <strain evidence="2">CCMP645</strain>
    </source>
</reference>
<evidence type="ECO:0000313" key="2">
    <source>
        <dbReference type="EMBL" id="CAE0772194.1"/>
    </source>
</evidence>
<sequence>MSLPDTKPPWPRSATYRAQSRARKCADEATFSTIDKLVAVSEGSISRDIINGARVLTRSVSPREHPITPALLISSDTGLSLKESAKAAMASGLRTSSREEDARPPRSRISDATASPAVMSRAATCTSYPRYTPSKIQISLPMPLDPPVTTARPG</sequence>
<feature type="compositionally biased region" description="Pro residues" evidence="1">
    <location>
        <begin position="1"/>
        <end position="11"/>
    </location>
</feature>
<gene>
    <name evidence="2" type="ORF">PCAR00345_LOCUS24806</name>
</gene>
<proteinExistence type="predicted"/>
<accession>A0A7S4BNZ8</accession>
<protein>
    <submittedName>
        <fullName evidence="2">Uncharacterized protein</fullName>
    </submittedName>
</protein>